<comment type="similarity">
    <text evidence="1">Belongs to the peptidase A24 family.</text>
</comment>
<dbReference type="GO" id="GO:0005886">
    <property type="term" value="C:plasma membrane"/>
    <property type="evidence" value="ECO:0007669"/>
    <property type="project" value="TreeGrafter"/>
</dbReference>
<keyword evidence="2" id="KW-0812">Transmembrane</keyword>
<feature type="transmembrane region" description="Helical" evidence="2">
    <location>
        <begin position="115"/>
        <end position="133"/>
    </location>
</feature>
<evidence type="ECO:0000259" key="3">
    <source>
        <dbReference type="Pfam" id="PF01478"/>
    </source>
</evidence>
<keyword evidence="4" id="KW-0489">Methyltransferase</keyword>
<dbReference type="InterPro" id="IPR000045">
    <property type="entry name" value="Prepilin_IV_endopep_pep"/>
</dbReference>
<gene>
    <name evidence="4" type="ORF">HNR19_002270</name>
</gene>
<dbReference type="AlphaFoldDB" id="A0A853C4F3"/>
<feature type="transmembrane region" description="Helical" evidence="2">
    <location>
        <begin position="226"/>
        <end position="246"/>
    </location>
</feature>
<reference evidence="4 5" key="1">
    <citation type="submission" date="2020-07" db="EMBL/GenBank/DDBJ databases">
        <title>Sequencing the genomes of 1000 actinobacteria strains.</title>
        <authorList>
            <person name="Klenk H.-P."/>
        </authorList>
    </citation>
    <scope>NUCLEOTIDE SEQUENCE [LARGE SCALE GENOMIC DNA]</scope>
    <source>
        <strain evidence="4 5">DSM 103833</strain>
    </source>
</reference>
<proteinExistence type="inferred from homology"/>
<dbReference type="Gene3D" id="1.20.120.1220">
    <property type="match status" value="1"/>
</dbReference>
<keyword evidence="2" id="KW-1133">Transmembrane helix</keyword>
<feature type="transmembrane region" description="Helical" evidence="2">
    <location>
        <begin position="145"/>
        <end position="165"/>
    </location>
</feature>
<dbReference type="RefSeq" id="WP_179668040.1">
    <property type="nucleotide sequence ID" value="NZ_JACCFP010000001.1"/>
</dbReference>
<keyword evidence="4" id="KW-0808">Transferase</keyword>
<accession>A0A853C4F3</accession>
<dbReference type="Pfam" id="PF01478">
    <property type="entry name" value="Peptidase_A24"/>
    <property type="match status" value="1"/>
</dbReference>
<name>A0A853C4F3_9ACTN</name>
<dbReference type="GO" id="GO:0008168">
    <property type="term" value="F:methyltransferase activity"/>
    <property type="evidence" value="ECO:0007669"/>
    <property type="project" value="UniProtKB-KW"/>
</dbReference>
<keyword evidence="4" id="KW-0378">Hydrolase</keyword>
<dbReference type="GO" id="GO:0006465">
    <property type="term" value="P:signal peptide processing"/>
    <property type="evidence" value="ECO:0007669"/>
    <property type="project" value="TreeGrafter"/>
</dbReference>
<feature type="transmembrane region" description="Helical" evidence="2">
    <location>
        <begin position="91"/>
        <end position="108"/>
    </location>
</feature>
<sequence>MTDLGAALTGVVACGLAGALAPYVIRRLPEPPPDPEPEEGVELTAAQQARLEEPSKELYADLGRRTWVLPVSVAVSGIAGGLLGLVLGWDWLLLVAWPLAPVGALLGIVDWRTRLLPSIVVLPATALALLYGLGRWLGAGEPEELVRGVIALLVVRSVFWLLWFIRQAGMGFGDVRLSALLGLVLGYAGWGPVMIGIYAAFLAFGVPGLALAIARRDLKMLKRAYPFGPFLLVGALVGLVWGQTVADAIYG</sequence>
<comment type="caution">
    <text evidence="4">The sequence shown here is derived from an EMBL/GenBank/DDBJ whole genome shotgun (WGS) entry which is preliminary data.</text>
</comment>
<dbReference type="EMBL" id="JACCFP010000001">
    <property type="protein sequence ID" value="NYJ01572.1"/>
    <property type="molecule type" value="Genomic_DNA"/>
</dbReference>
<evidence type="ECO:0000256" key="1">
    <source>
        <dbReference type="ARBA" id="ARBA00005801"/>
    </source>
</evidence>
<evidence type="ECO:0000313" key="5">
    <source>
        <dbReference type="Proteomes" id="UP000530424"/>
    </source>
</evidence>
<feature type="transmembrane region" description="Helical" evidence="2">
    <location>
        <begin position="196"/>
        <end position="214"/>
    </location>
</feature>
<feature type="transmembrane region" description="Helical" evidence="2">
    <location>
        <begin position="66"/>
        <end position="85"/>
    </location>
</feature>
<dbReference type="GO" id="GO:0032259">
    <property type="term" value="P:methylation"/>
    <property type="evidence" value="ECO:0007669"/>
    <property type="project" value="UniProtKB-KW"/>
</dbReference>
<dbReference type="EC" id="2.1.1.-" evidence="4"/>
<feature type="domain" description="Prepilin type IV endopeptidase peptidase" evidence="3">
    <location>
        <begin position="104"/>
        <end position="206"/>
    </location>
</feature>
<keyword evidence="5" id="KW-1185">Reference proteome</keyword>
<evidence type="ECO:0000313" key="4">
    <source>
        <dbReference type="EMBL" id="NYJ01572.1"/>
    </source>
</evidence>
<dbReference type="EC" id="3.4.23.43" evidence="4"/>
<evidence type="ECO:0000256" key="2">
    <source>
        <dbReference type="SAM" id="Phobius"/>
    </source>
</evidence>
<dbReference type="Proteomes" id="UP000530424">
    <property type="component" value="Unassembled WGS sequence"/>
</dbReference>
<organism evidence="4 5">
    <name type="scientific">Nocardioides thalensis</name>
    <dbReference type="NCBI Taxonomy" id="1914755"/>
    <lineage>
        <taxon>Bacteria</taxon>
        <taxon>Bacillati</taxon>
        <taxon>Actinomycetota</taxon>
        <taxon>Actinomycetes</taxon>
        <taxon>Propionibacteriales</taxon>
        <taxon>Nocardioidaceae</taxon>
        <taxon>Nocardioides</taxon>
    </lineage>
</organism>
<feature type="transmembrane region" description="Helical" evidence="2">
    <location>
        <begin position="6"/>
        <end position="25"/>
    </location>
</feature>
<dbReference type="PANTHER" id="PTHR30487:SF0">
    <property type="entry name" value="PREPILIN LEADER PEPTIDASE_N-METHYLTRANSFERASE-RELATED"/>
    <property type="match status" value="1"/>
</dbReference>
<dbReference type="PANTHER" id="PTHR30487">
    <property type="entry name" value="TYPE 4 PREPILIN-LIKE PROTEINS LEADER PEPTIDE-PROCESSING ENZYME"/>
    <property type="match status" value="1"/>
</dbReference>
<protein>
    <submittedName>
        <fullName evidence="4">Leader peptidase (Prepilin peptidase)/N-methyltransferase</fullName>
        <ecNumber evidence="4">2.1.1.-</ecNumber>
        <ecNumber evidence="4">3.4.23.43</ecNumber>
    </submittedName>
</protein>
<dbReference type="GO" id="GO:0004190">
    <property type="term" value="F:aspartic-type endopeptidase activity"/>
    <property type="evidence" value="ECO:0007669"/>
    <property type="project" value="UniProtKB-EC"/>
</dbReference>
<dbReference type="InterPro" id="IPR050882">
    <property type="entry name" value="Prepilin_peptidase/N-MTase"/>
</dbReference>
<keyword evidence="2" id="KW-0472">Membrane</keyword>